<dbReference type="AlphaFoldDB" id="A0A3B0PKI9"/>
<gene>
    <name evidence="1" type="ORF">NCTC10132_00538</name>
</gene>
<proteinExistence type="predicted"/>
<evidence type="ECO:0000313" key="2">
    <source>
        <dbReference type="Proteomes" id="UP000257559"/>
    </source>
</evidence>
<dbReference type="EMBL" id="LS991951">
    <property type="protein sequence ID" value="SYV97179.1"/>
    <property type="molecule type" value="Genomic_DNA"/>
</dbReference>
<name>A0A3B0PKI9_9BACT</name>
<evidence type="ECO:0000313" key="1">
    <source>
        <dbReference type="EMBL" id="SYV97179.1"/>
    </source>
</evidence>
<protein>
    <submittedName>
        <fullName evidence="1">Uncharacterized protein</fullName>
    </submittedName>
</protein>
<organism evidence="1 2">
    <name type="scientific">Mycoplasmopsis edwardii</name>
    <dbReference type="NCBI Taxonomy" id="53558"/>
    <lineage>
        <taxon>Bacteria</taxon>
        <taxon>Bacillati</taxon>
        <taxon>Mycoplasmatota</taxon>
        <taxon>Mycoplasmoidales</taxon>
        <taxon>Metamycoplasmataceae</taxon>
        <taxon>Mycoplasmopsis</taxon>
    </lineage>
</organism>
<keyword evidence="2" id="KW-1185">Reference proteome</keyword>
<dbReference type="KEGG" id="medw:NCTC10132_00538"/>
<accession>A0A3B0PKI9</accession>
<sequence length="47" mass="5344">MAYSDGNFSKSSTEIIVTDGAVELYNTLKNSGFNVRYNNPEDEFEIY</sequence>
<dbReference type="Proteomes" id="UP000257559">
    <property type="component" value="Chromosome"/>
</dbReference>
<reference evidence="2" key="1">
    <citation type="submission" date="2018-06" db="EMBL/GenBank/DDBJ databases">
        <authorList>
            <consortium name="Pathogen Informatics"/>
        </authorList>
    </citation>
    <scope>NUCLEOTIDE SEQUENCE [LARGE SCALE GENOMIC DNA]</scope>
    <source>
        <strain evidence="2">NCTC10132</strain>
    </source>
</reference>